<dbReference type="CDD" id="cd07067">
    <property type="entry name" value="HP_PGM_like"/>
    <property type="match status" value="1"/>
</dbReference>
<evidence type="ECO:0000256" key="1">
    <source>
        <dbReference type="ARBA" id="ARBA00022801"/>
    </source>
</evidence>
<dbReference type="PROSITE" id="PS00175">
    <property type="entry name" value="PG_MUTASE"/>
    <property type="match status" value="1"/>
</dbReference>
<dbReference type="GO" id="GO:0045820">
    <property type="term" value="P:negative regulation of glycolytic process"/>
    <property type="evidence" value="ECO:0007669"/>
    <property type="project" value="TreeGrafter"/>
</dbReference>
<dbReference type="SUPFAM" id="SSF53254">
    <property type="entry name" value="Phosphoglycerate mutase-like"/>
    <property type="match status" value="1"/>
</dbReference>
<dbReference type="Gene3D" id="3.40.50.1240">
    <property type="entry name" value="Phosphoglycerate mutase-like"/>
    <property type="match status" value="1"/>
</dbReference>
<dbReference type="AlphaFoldDB" id="A0A7X2N4N2"/>
<name>A0A7X2N4N2_9FIRM</name>
<sequence>MRAYIVRHGQTLFNVKKIIQGWCDSPLTKTGIQQAIEAGKKLENVDFEWAYSSTSERAVDTMNLILKNRNVNTSHRKGLKEINFGMIDGESERVIFQTLKIDRNNVPDYGGESPAMALARFQKELLKISEKHSGNVLIVCHGGIMANLMRKYAPDVMEKVGHPIPNGSIFVFDIDTDFQYIDKM</sequence>
<accession>A0A7X2N4N2</accession>
<dbReference type="InterPro" id="IPR051695">
    <property type="entry name" value="Phosphoglycerate_Mutase"/>
</dbReference>
<dbReference type="InterPro" id="IPR013078">
    <property type="entry name" value="His_Pase_superF_clade-1"/>
</dbReference>
<dbReference type="SMART" id="SM00855">
    <property type="entry name" value="PGAM"/>
    <property type="match status" value="1"/>
</dbReference>
<dbReference type="GO" id="GO:0004331">
    <property type="term" value="F:fructose-2,6-bisphosphate 2-phosphatase activity"/>
    <property type="evidence" value="ECO:0007669"/>
    <property type="project" value="TreeGrafter"/>
</dbReference>
<dbReference type="GO" id="GO:0043456">
    <property type="term" value="P:regulation of pentose-phosphate shunt"/>
    <property type="evidence" value="ECO:0007669"/>
    <property type="project" value="TreeGrafter"/>
</dbReference>
<keyword evidence="5" id="KW-1185">Reference proteome</keyword>
<evidence type="ECO:0000313" key="4">
    <source>
        <dbReference type="EMBL" id="MSS02370.1"/>
    </source>
</evidence>
<dbReference type="Proteomes" id="UP000470082">
    <property type="component" value="Unassembled WGS sequence"/>
</dbReference>
<dbReference type="PANTHER" id="PTHR46517">
    <property type="entry name" value="FRUCTOSE-2,6-BISPHOSPHATASE TIGAR"/>
    <property type="match status" value="1"/>
</dbReference>
<feature type="active site" description="Tele-phosphohistidine intermediate" evidence="2">
    <location>
        <position position="8"/>
    </location>
</feature>
<evidence type="ECO:0000256" key="3">
    <source>
        <dbReference type="PIRSR" id="PIRSR613078-2"/>
    </source>
</evidence>
<feature type="binding site" evidence="3">
    <location>
        <begin position="7"/>
        <end position="14"/>
    </location>
    <ligand>
        <name>substrate</name>
    </ligand>
</feature>
<reference evidence="4 5" key="1">
    <citation type="submission" date="2019-08" db="EMBL/GenBank/DDBJ databases">
        <title>In-depth cultivation of the pig gut microbiome towards novel bacterial diversity and tailored functional studies.</title>
        <authorList>
            <person name="Wylensek D."/>
            <person name="Hitch T.C.A."/>
            <person name="Clavel T."/>
        </authorList>
    </citation>
    <scope>NUCLEOTIDE SEQUENCE [LARGE SCALE GENOMIC DNA]</scope>
    <source>
        <strain evidence="4 5">LKV-178-WT-2G</strain>
    </source>
</reference>
<organism evidence="4 5">
    <name type="scientific">Floccifex porci</name>
    <dbReference type="NCBI Taxonomy" id="2606629"/>
    <lineage>
        <taxon>Bacteria</taxon>
        <taxon>Bacillati</taxon>
        <taxon>Bacillota</taxon>
        <taxon>Erysipelotrichia</taxon>
        <taxon>Erysipelotrichales</taxon>
        <taxon>Erysipelotrichaceae</taxon>
        <taxon>Floccifex</taxon>
    </lineage>
</organism>
<dbReference type="InterPro" id="IPR001345">
    <property type="entry name" value="PG/BPGM_mutase_AS"/>
</dbReference>
<protein>
    <submittedName>
        <fullName evidence="4">Histidine phosphatase family protein</fullName>
    </submittedName>
</protein>
<dbReference type="Pfam" id="PF00300">
    <property type="entry name" value="His_Phos_1"/>
    <property type="match status" value="1"/>
</dbReference>
<comment type="caution">
    <text evidence="4">The sequence shown here is derived from an EMBL/GenBank/DDBJ whole genome shotgun (WGS) entry which is preliminary data.</text>
</comment>
<dbReference type="InterPro" id="IPR029033">
    <property type="entry name" value="His_PPase_superfam"/>
</dbReference>
<dbReference type="GO" id="GO:0005829">
    <property type="term" value="C:cytosol"/>
    <property type="evidence" value="ECO:0007669"/>
    <property type="project" value="TreeGrafter"/>
</dbReference>
<dbReference type="EMBL" id="VUMM01000029">
    <property type="protein sequence ID" value="MSS02370.1"/>
    <property type="molecule type" value="Genomic_DNA"/>
</dbReference>
<evidence type="ECO:0000256" key="2">
    <source>
        <dbReference type="PIRSR" id="PIRSR613078-1"/>
    </source>
</evidence>
<evidence type="ECO:0000313" key="5">
    <source>
        <dbReference type="Proteomes" id="UP000470082"/>
    </source>
</evidence>
<dbReference type="RefSeq" id="WP_154461505.1">
    <property type="nucleotide sequence ID" value="NZ_JAQYTQ010000092.1"/>
</dbReference>
<feature type="active site" description="Proton donor/acceptor" evidence="2">
    <location>
        <position position="81"/>
    </location>
</feature>
<dbReference type="PANTHER" id="PTHR46517:SF1">
    <property type="entry name" value="FRUCTOSE-2,6-BISPHOSPHATASE TIGAR"/>
    <property type="match status" value="1"/>
</dbReference>
<proteinExistence type="predicted"/>
<gene>
    <name evidence="4" type="ORF">FYJ50_09770</name>
</gene>
<keyword evidence="1" id="KW-0378">Hydrolase</keyword>
<feature type="binding site" evidence="3">
    <location>
        <position position="57"/>
    </location>
    <ligand>
        <name>substrate</name>
    </ligand>
</feature>